<name>W4HG21_9RHOB</name>
<dbReference type="EMBL" id="AQQW01000020">
    <property type="protein sequence ID" value="ETW10915.1"/>
    <property type="molecule type" value="Genomic_DNA"/>
</dbReference>
<feature type="signal peptide" evidence="1">
    <location>
        <begin position="1"/>
        <end position="23"/>
    </location>
</feature>
<comment type="caution">
    <text evidence="3">The sequence shown here is derived from an EMBL/GenBank/DDBJ whole genome shotgun (WGS) entry which is preliminary data.</text>
</comment>
<keyword evidence="4" id="KW-1185">Reference proteome</keyword>
<feature type="chain" id="PRO_5004843209" description="FAS1 domain-containing protein" evidence="1">
    <location>
        <begin position="24"/>
        <end position="162"/>
    </location>
</feature>
<dbReference type="AlphaFoldDB" id="W4HG21"/>
<dbReference type="InterPro" id="IPR000782">
    <property type="entry name" value="FAS1_domain"/>
</dbReference>
<dbReference type="Pfam" id="PF02469">
    <property type="entry name" value="Fasciclin"/>
    <property type="match status" value="1"/>
</dbReference>
<evidence type="ECO:0000256" key="1">
    <source>
        <dbReference type="SAM" id="SignalP"/>
    </source>
</evidence>
<feature type="domain" description="FAS1" evidence="2">
    <location>
        <begin position="26"/>
        <end position="159"/>
    </location>
</feature>
<dbReference type="STRING" id="1379903.ATO8_19604"/>
<dbReference type="PROSITE" id="PS50213">
    <property type="entry name" value="FAS1"/>
    <property type="match status" value="1"/>
</dbReference>
<protein>
    <recommendedName>
        <fullName evidence="2">FAS1 domain-containing protein</fullName>
    </recommendedName>
</protein>
<dbReference type="Gene3D" id="2.30.180.10">
    <property type="entry name" value="FAS1 domain"/>
    <property type="match status" value="1"/>
</dbReference>
<organism evidence="3 4">
    <name type="scientific">Roseivivax marinus</name>
    <dbReference type="NCBI Taxonomy" id="1379903"/>
    <lineage>
        <taxon>Bacteria</taxon>
        <taxon>Pseudomonadati</taxon>
        <taxon>Pseudomonadota</taxon>
        <taxon>Alphaproteobacteria</taxon>
        <taxon>Rhodobacterales</taxon>
        <taxon>Roseobacteraceae</taxon>
        <taxon>Roseivivax</taxon>
    </lineage>
</organism>
<dbReference type="eggNOG" id="COG2335">
    <property type="taxonomic scope" value="Bacteria"/>
</dbReference>
<dbReference type="SMART" id="SM00554">
    <property type="entry name" value="FAS1"/>
    <property type="match status" value="1"/>
</dbReference>
<evidence type="ECO:0000313" key="3">
    <source>
        <dbReference type="EMBL" id="ETW10915.1"/>
    </source>
</evidence>
<reference evidence="3 4" key="1">
    <citation type="journal article" date="2014" name="Antonie Van Leeuwenhoek">
        <title>Roseivivax atlanticus sp. nov., isolated from surface seawater of the Atlantic Ocean.</title>
        <authorList>
            <person name="Li G."/>
            <person name="Lai Q."/>
            <person name="Liu X."/>
            <person name="Sun F."/>
            <person name="Shao Z."/>
        </authorList>
    </citation>
    <scope>NUCLEOTIDE SEQUENCE [LARGE SCALE GENOMIC DNA]</scope>
    <source>
        <strain evidence="3 4">22II-s10s</strain>
    </source>
</reference>
<evidence type="ECO:0000259" key="2">
    <source>
        <dbReference type="PROSITE" id="PS50213"/>
    </source>
</evidence>
<dbReference type="InterPro" id="IPR050904">
    <property type="entry name" value="Adhesion/Biosynth-related"/>
</dbReference>
<keyword evidence="1" id="KW-0732">Signal</keyword>
<dbReference type="PANTHER" id="PTHR10900">
    <property type="entry name" value="PERIOSTIN-RELATED"/>
    <property type="match status" value="1"/>
</dbReference>
<dbReference type="SUPFAM" id="SSF82153">
    <property type="entry name" value="FAS1 domain"/>
    <property type="match status" value="1"/>
</dbReference>
<evidence type="ECO:0000313" key="4">
    <source>
        <dbReference type="Proteomes" id="UP000019063"/>
    </source>
</evidence>
<dbReference type="PANTHER" id="PTHR10900:SF77">
    <property type="entry name" value="FI19380P1"/>
    <property type="match status" value="1"/>
</dbReference>
<dbReference type="RefSeq" id="WP_051487944.1">
    <property type="nucleotide sequence ID" value="NZ_AQQW01000020.1"/>
</dbReference>
<gene>
    <name evidence="3" type="ORF">ATO8_19604</name>
</gene>
<proteinExistence type="predicted"/>
<accession>W4HG21</accession>
<dbReference type="InterPro" id="IPR036378">
    <property type="entry name" value="FAS1_dom_sf"/>
</dbReference>
<sequence length="162" mass="17452">MNRRDFTLTAAAAVAGLATPAVASPRLDIASEIGALAELLPLHDALVASDLIGLLAHRGPYTVFAPTRRAFDRLSYQTKAFLMSSPRRPELRRIMAFHVVEGAHSAFDMMGRTTTLRTLVGRPLVVDGRGSGLRIGTTHVGLAEIQASNGYVHQIDQVLRPA</sequence>
<dbReference type="Proteomes" id="UP000019063">
    <property type="component" value="Unassembled WGS sequence"/>
</dbReference>